<dbReference type="Proteomes" id="UP000051298">
    <property type="component" value="Unassembled WGS sequence"/>
</dbReference>
<protein>
    <submittedName>
        <fullName evidence="3">Sugar (Glycoside-Pentoside-Hexuronide) transporter</fullName>
    </submittedName>
</protein>
<keyword evidence="2" id="KW-0812">Transmembrane</keyword>
<keyword evidence="2" id="KW-0472">Membrane</keyword>
<feature type="transmembrane region" description="Helical" evidence="2">
    <location>
        <begin position="12"/>
        <end position="30"/>
    </location>
</feature>
<feature type="transmembrane region" description="Helical" evidence="2">
    <location>
        <begin position="248"/>
        <end position="265"/>
    </location>
</feature>
<feature type="transmembrane region" description="Helical" evidence="2">
    <location>
        <begin position="76"/>
        <end position="95"/>
    </location>
</feature>
<reference evidence="3 4" key="1">
    <citation type="submission" date="2015-09" db="EMBL/GenBank/DDBJ databases">
        <authorList>
            <consortium name="Swine Surveillance"/>
        </authorList>
    </citation>
    <scope>NUCLEOTIDE SEQUENCE [LARGE SCALE GENOMIC DNA]</scope>
    <source>
        <strain evidence="3 4">CECT 5294</strain>
    </source>
</reference>
<dbReference type="EMBL" id="CYRX01000011">
    <property type="protein sequence ID" value="CUH59742.1"/>
    <property type="molecule type" value="Genomic_DNA"/>
</dbReference>
<feature type="transmembrane region" description="Helical" evidence="2">
    <location>
        <begin position="277"/>
        <end position="295"/>
    </location>
</feature>
<evidence type="ECO:0000313" key="4">
    <source>
        <dbReference type="Proteomes" id="UP000051298"/>
    </source>
</evidence>
<accession>A0A0P1EXB8</accession>
<feature type="transmembrane region" description="Helical" evidence="2">
    <location>
        <begin position="342"/>
        <end position="362"/>
    </location>
</feature>
<dbReference type="SUPFAM" id="SSF103473">
    <property type="entry name" value="MFS general substrate transporter"/>
    <property type="match status" value="2"/>
</dbReference>
<dbReference type="GO" id="GO:0015293">
    <property type="term" value="F:symporter activity"/>
    <property type="evidence" value="ECO:0007669"/>
    <property type="project" value="InterPro"/>
</dbReference>
<feature type="transmembrane region" description="Helical" evidence="2">
    <location>
        <begin position="101"/>
        <end position="125"/>
    </location>
</feature>
<keyword evidence="2" id="KW-1133">Transmembrane helix</keyword>
<dbReference type="Gene3D" id="1.20.1250.20">
    <property type="entry name" value="MFS general substrate transporter like domains"/>
    <property type="match status" value="2"/>
</dbReference>
<evidence type="ECO:0000313" key="3">
    <source>
        <dbReference type="EMBL" id="CUH59742.1"/>
    </source>
</evidence>
<feature type="transmembrane region" description="Helical" evidence="2">
    <location>
        <begin position="170"/>
        <end position="188"/>
    </location>
</feature>
<dbReference type="eggNOG" id="COG2211">
    <property type="taxonomic scope" value="Bacteria"/>
</dbReference>
<dbReference type="RefSeq" id="WP_058122881.1">
    <property type="nucleotide sequence ID" value="NZ_CYRX01000011.1"/>
</dbReference>
<dbReference type="InterPro" id="IPR036259">
    <property type="entry name" value="MFS_trans_sf"/>
</dbReference>
<dbReference type="Pfam" id="PF13347">
    <property type="entry name" value="MFS_2"/>
    <property type="match status" value="1"/>
</dbReference>
<dbReference type="GO" id="GO:0005886">
    <property type="term" value="C:plasma membrane"/>
    <property type="evidence" value="ECO:0007669"/>
    <property type="project" value="TreeGrafter"/>
</dbReference>
<dbReference type="InterPro" id="IPR039672">
    <property type="entry name" value="MFS_2"/>
</dbReference>
<feature type="transmembrane region" description="Helical" evidence="2">
    <location>
        <begin position="215"/>
        <end position="236"/>
    </location>
</feature>
<dbReference type="PANTHER" id="PTHR11328">
    <property type="entry name" value="MAJOR FACILITATOR SUPERFAMILY DOMAIN-CONTAINING PROTEIN"/>
    <property type="match status" value="1"/>
</dbReference>
<feature type="transmembrane region" description="Helical" evidence="2">
    <location>
        <begin position="301"/>
        <end position="321"/>
    </location>
</feature>
<feature type="transmembrane region" description="Helical" evidence="2">
    <location>
        <begin position="146"/>
        <end position="164"/>
    </location>
</feature>
<sequence>MTSARALGLPRYAVFAAVLSAAGLPIYIHAPKFYVDSYGVSLGALATVLFFLRLIDVVQDPFFGWLSEAGRKYRPALVALGGIVMAISMWGLFAVTPPIDAIWWFALTLAGLFSGFSLLTISFYAQGVLKANVMGDGHVRLATWRETGALIGVCVASVAPVALAFSGAPFMAYAGLFAGLTLLALWLMRNEWRSEATAPSTPMGDILRDATARRLLLIALLNAAPVAVTSTLFLFFVESRLDAPGMEGPLLLLFFLAAALSAPMWGRLAERYGPKPMLLAGMVLAIATFAFALTLGAGDTALFAVICVASGATLGADLTLLPAIFARHMAKIAPNAGNGFGLWSFVSKFTLAIAAITLLPILEVNGFQAGMTNTPDALMTLTLLYAGLPCILKLFALALLSVTRLTET</sequence>
<dbReference type="GO" id="GO:0008643">
    <property type="term" value="P:carbohydrate transport"/>
    <property type="evidence" value="ECO:0007669"/>
    <property type="project" value="InterPro"/>
</dbReference>
<evidence type="ECO:0000256" key="2">
    <source>
        <dbReference type="SAM" id="Phobius"/>
    </source>
</evidence>
<organism evidence="3 4">
    <name type="scientific">Thalassobacter stenotrophicus</name>
    <dbReference type="NCBI Taxonomy" id="266809"/>
    <lineage>
        <taxon>Bacteria</taxon>
        <taxon>Pseudomonadati</taxon>
        <taxon>Pseudomonadota</taxon>
        <taxon>Alphaproteobacteria</taxon>
        <taxon>Rhodobacterales</taxon>
        <taxon>Roseobacteraceae</taxon>
        <taxon>Thalassobacter</taxon>
    </lineage>
</organism>
<dbReference type="PANTHER" id="PTHR11328:SF24">
    <property type="entry name" value="MAJOR FACILITATOR SUPERFAMILY (MFS) PROFILE DOMAIN-CONTAINING PROTEIN"/>
    <property type="match status" value="1"/>
</dbReference>
<name>A0A0P1EXB8_9RHOB</name>
<evidence type="ECO:0000256" key="1">
    <source>
        <dbReference type="ARBA" id="ARBA00009617"/>
    </source>
</evidence>
<proteinExistence type="inferred from homology"/>
<dbReference type="STRING" id="266809.PM03_08640"/>
<feature type="transmembrane region" description="Helical" evidence="2">
    <location>
        <begin position="36"/>
        <end position="55"/>
    </location>
</feature>
<gene>
    <name evidence="3" type="ORF">THS5294_01029</name>
</gene>
<comment type="similarity">
    <text evidence="1">Belongs to the sodium:galactoside symporter (TC 2.A.2) family.</text>
</comment>
<feature type="transmembrane region" description="Helical" evidence="2">
    <location>
        <begin position="382"/>
        <end position="402"/>
    </location>
</feature>
<dbReference type="AlphaFoldDB" id="A0A0P1EXB8"/>